<proteinExistence type="predicted"/>
<gene>
    <name evidence="2" type="ORF">O181_060994</name>
</gene>
<comment type="caution">
    <text evidence="2">The sequence shown here is derived from an EMBL/GenBank/DDBJ whole genome shotgun (WGS) entry which is preliminary data.</text>
</comment>
<sequence>MENGRQGIQIRVPLHRTCTKYSEDFPQKDILQRTYHRGEMEQEITYSDPFRLMRTGNPTRLPGGLTPLRHQHISDQELPYFPIPGRIQERKRIIGQEKDFFHTKEETVSSYGTEVVGPSERNTRKQQTVVSTSHEASSPKIRNDI</sequence>
<keyword evidence="3" id="KW-1185">Reference proteome</keyword>
<evidence type="ECO:0000313" key="2">
    <source>
        <dbReference type="EMBL" id="MBW0521279.1"/>
    </source>
</evidence>
<dbReference type="AlphaFoldDB" id="A0A9Q3EHA6"/>
<evidence type="ECO:0000313" key="3">
    <source>
        <dbReference type="Proteomes" id="UP000765509"/>
    </source>
</evidence>
<name>A0A9Q3EHA6_9BASI</name>
<feature type="compositionally biased region" description="Polar residues" evidence="1">
    <location>
        <begin position="125"/>
        <end position="136"/>
    </location>
</feature>
<reference evidence="2" key="1">
    <citation type="submission" date="2021-03" db="EMBL/GenBank/DDBJ databases">
        <title>Draft genome sequence of rust myrtle Austropuccinia psidii MF-1, a brazilian biotype.</title>
        <authorList>
            <person name="Quecine M.C."/>
            <person name="Pachon D.M.R."/>
            <person name="Bonatelli M.L."/>
            <person name="Correr F.H."/>
            <person name="Franceschini L.M."/>
            <person name="Leite T.F."/>
            <person name="Margarido G.R.A."/>
            <person name="Almeida C.A."/>
            <person name="Ferrarezi J.A."/>
            <person name="Labate C.A."/>
        </authorList>
    </citation>
    <scope>NUCLEOTIDE SEQUENCE</scope>
    <source>
        <strain evidence="2">MF-1</strain>
    </source>
</reference>
<dbReference type="EMBL" id="AVOT02028699">
    <property type="protein sequence ID" value="MBW0521279.1"/>
    <property type="molecule type" value="Genomic_DNA"/>
</dbReference>
<feature type="region of interest" description="Disordered" evidence="1">
    <location>
        <begin position="111"/>
        <end position="145"/>
    </location>
</feature>
<accession>A0A9Q3EHA6</accession>
<evidence type="ECO:0000256" key="1">
    <source>
        <dbReference type="SAM" id="MobiDB-lite"/>
    </source>
</evidence>
<organism evidence="2 3">
    <name type="scientific">Austropuccinia psidii MF-1</name>
    <dbReference type="NCBI Taxonomy" id="1389203"/>
    <lineage>
        <taxon>Eukaryota</taxon>
        <taxon>Fungi</taxon>
        <taxon>Dikarya</taxon>
        <taxon>Basidiomycota</taxon>
        <taxon>Pucciniomycotina</taxon>
        <taxon>Pucciniomycetes</taxon>
        <taxon>Pucciniales</taxon>
        <taxon>Sphaerophragmiaceae</taxon>
        <taxon>Austropuccinia</taxon>
    </lineage>
</organism>
<protein>
    <submittedName>
        <fullName evidence="2">Uncharacterized protein</fullName>
    </submittedName>
</protein>
<dbReference type="Proteomes" id="UP000765509">
    <property type="component" value="Unassembled WGS sequence"/>
</dbReference>